<dbReference type="EMBL" id="QNGE01000957">
    <property type="protein sequence ID" value="KAA3678800.1"/>
    <property type="molecule type" value="Genomic_DNA"/>
</dbReference>
<dbReference type="GO" id="GO:0005829">
    <property type="term" value="C:cytosol"/>
    <property type="evidence" value="ECO:0007669"/>
    <property type="project" value="TreeGrafter"/>
</dbReference>
<keyword evidence="4" id="KW-0963">Cytoplasm</keyword>
<evidence type="ECO:0000256" key="3">
    <source>
        <dbReference type="ARBA" id="ARBA00022468"/>
    </source>
</evidence>
<keyword evidence="3" id="KW-0343">GTPase activation</keyword>
<dbReference type="FunFam" id="2.70.50.30:FF:000004">
    <property type="entry name" value="Rho GDP-dissociation inhibitor 1"/>
    <property type="match status" value="1"/>
</dbReference>
<dbReference type="PRINTS" id="PR00492">
    <property type="entry name" value="RHOGDI"/>
</dbReference>
<dbReference type="InterPro" id="IPR024792">
    <property type="entry name" value="RhoGDI_dom_sf"/>
</dbReference>
<keyword evidence="7" id="KW-1185">Reference proteome</keyword>
<organism evidence="6 7">
    <name type="scientific">Paragonimus westermani</name>
    <dbReference type="NCBI Taxonomy" id="34504"/>
    <lineage>
        <taxon>Eukaryota</taxon>
        <taxon>Metazoa</taxon>
        <taxon>Spiralia</taxon>
        <taxon>Lophotrochozoa</taxon>
        <taxon>Platyhelminthes</taxon>
        <taxon>Trematoda</taxon>
        <taxon>Digenea</taxon>
        <taxon>Plagiorchiida</taxon>
        <taxon>Troglotremata</taxon>
        <taxon>Troglotrematidae</taxon>
        <taxon>Paragonimus</taxon>
    </lineage>
</organism>
<dbReference type="PANTHER" id="PTHR10980">
    <property type="entry name" value="RHO GDP-DISSOCIATION INHIBITOR"/>
    <property type="match status" value="1"/>
</dbReference>
<dbReference type="SUPFAM" id="SSF81296">
    <property type="entry name" value="E set domains"/>
    <property type="match status" value="1"/>
</dbReference>
<dbReference type="GO" id="GO:0007266">
    <property type="term" value="P:Rho protein signal transduction"/>
    <property type="evidence" value="ECO:0007669"/>
    <property type="project" value="InterPro"/>
</dbReference>
<dbReference type="Proteomes" id="UP000324629">
    <property type="component" value="Unassembled WGS sequence"/>
</dbReference>
<dbReference type="GO" id="GO:0016020">
    <property type="term" value="C:membrane"/>
    <property type="evidence" value="ECO:0007669"/>
    <property type="project" value="TreeGrafter"/>
</dbReference>
<accession>A0A5J4NUH2</accession>
<dbReference type="GO" id="GO:0005094">
    <property type="term" value="F:Rho GDP-dissociation inhibitor activity"/>
    <property type="evidence" value="ECO:0007669"/>
    <property type="project" value="InterPro"/>
</dbReference>
<sequence>MADQGDTSDAEGDLGSYKAPTKKTLQEIQHLDEEDESLKRYKEALLGSVSAPSAILFPENPSCVVIDSFSICVEGQPDRTISLRGDLEKISDNPISIPEGANYQIKVKYYVQRDIVTGLMYLQSVHRGPVRLDRSHVMLGSYAPQSEPRLWVSETFEAPRGMMHRGVYSIKSRFRDLDKNEFICWKWAISVTKSSSSPG</sequence>
<dbReference type="InterPro" id="IPR000406">
    <property type="entry name" value="Rho_GDI"/>
</dbReference>
<proteinExistence type="inferred from homology"/>
<comment type="caution">
    <text evidence="6">The sequence shown here is derived from an EMBL/GenBank/DDBJ whole genome shotgun (WGS) entry which is preliminary data.</text>
</comment>
<reference evidence="6 7" key="1">
    <citation type="journal article" date="2019" name="Gigascience">
        <title>Whole-genome sequence of the oriental lung fluke Paragonimus westermani.</title>
        <authorList>
            <person name="Oey H."/>
            <person name="Zakrzewski M."/>
            <person name="Narain K."/>
            <person name="Devi K.R."/>
            <person name="Agatsuma T."/>
            <person name="Nawaratna S."/>
            <person name="Gobert G.N."/>
            <person name="Jones M.K."/>
            <person name="Ragan M.A."/>
            <person name="McManus D.P."/>
            <person name="Krause L."/>
        </authorList>
    </citation>
    <scope>NUCLEOTIDE SEQUENCE [LARGE SCALE GENOMIC DNA]</scope>
    <source>
        <strain evidence="6 7">IND2009</strain>
    </source>
</reference>
<evidence type="ECO:0000256" key="4">
    <source>
        <dbReference type="ARBA" id="ARBA00022490"/>
    </source>
</evidence>
<evidence type="ECO:0000313" key="7">
    <source>
        <dbReference type="Proteomes" id="UP000324629"/>
    </source>
</evidence>
<dbReference type="GO" id="GO:0005096">
    <property type="term" value="F:GTPase activator activity"/>
    <property type="evidence" value="ECO:0007669"/>
    <property type="project" value="UniProtKB-KW"/>
</dbReference>
<dbReference type="InterPro" id="IPR014756">
    <property type="entry name" value="Ig_E-set"/>
</dbReference>
<gene>
    <name evidence="6" type="ORF">DEA37_0002473</name>
</gene>
<comment type="subcellular location">
    <subcellularLocation>
        <location evidence="1">Cytoplasm</location>
    </subcellularLocation>
</comment>
<dbReference type="PANTHER" id="PTHR10980:SF3">
    <property type="entry name" value="LD16419P"/>
    <property type="match status" value="1"/>
</dbReference>
<dbReference type="Pfam" id="PF02115">
    <property type="entry name" value="Rho_GDI"/>
    <property type="match status" value="1"/>
</dbReference>
<feature type="region of interest" description="Disordered" evidence="5">
    <location>
        <begin position="1"/>
        <end position="23"/>
    </location>
</feature>
<dbReference type="AlphaFoldDB" id="A0A5J4NUH2"/>
<evidence type="ECO:0000256" key="1">
    <source>
        <dbReference type="ARBA" id="ARBA00004496"/>
    </source>
</evidence>
<evidence type="ECO:0000313" key="6">
    <source>
        <dbReference type="EMBL" id="KAA3678800.1"/>
    </source>
</evidence>
<protein>
    <submittedName>
        <fullName evidence="6">Rho GDP-dissociation inhibitor</fullName>
    </submittedName>
</protein>
<evidence type="ECO:0000256" key="2">
    <source>
        <dbReference type="ARBA" id="ARBA00009758"/>
    </source>
</evidence>
<name>A0A5J4NUH2_9TREM</name>
<dbReference type="Gene3D" id="2.70.50.30">
    <property type="entry name" value="Coagulation Factor XIII, subunit A, domain 1"/>
    <property type="match status" value="1"/>
</dbReference>
<evidence type="ECO:0000256" key="5">
    <source>
        <dbReference type="SAM" id="MobiDB-lite"/>
    </source>
</evidence>
<feature type="compositionally biased region" description="Acidic residues" evidence="5">
    <location>
        <begin position="1"/>
        <end position="12"/>
    </location>
</feature>
<comment type="similarity">
    <text evidence="2">Belongs to the Rho GDI family.</text>
</comment>